<dbReference type="Gene3D" id="2.40.70.10">
    <property type="entry name" value="Acid Proteases"/>
    <property type="match status" value="1"/>
</dbReference>
<dbReference type="SUPFAM" id="SSF50630">
    <property type="entry name" value="Acid proteases"/>
    <property type="match status" value="1"/>
</dbReference>
<proteinExistence type="predicted"/>
<feature type="region of interest" description="Disordered" evidence="1">
    <location>
        <begin position="134"/>
        <end position="232"/>
    </location>
</feature>
<dbReference type="AlphaFoldDB" id="A0AAV6HLI7"/>
<name>A0AAV6HLI7_9TELE</name>
<evidence type="ECO:0008006" key="4">
    <source>
        <dbReference type="Google" id="ProtNLM"/>
    </source>
</evidence>
<feature type="compositionally biased region" description="Low complexity" evidence="1">
    <location>
        <begin position="135"/>
        <end position="158"/>
    </location>
</feature>
<feature type="compositionally biased region" description="Low complexity" evidence="1">
    <location>
        <begin position="173"/>
        <end position="182"/>
    </location>
</feature>
<evidence type="ECO:0000313" key="3">
    <source>
        <dbReference type="Proteomes" id="UP000823561"/>
    </source>
</evidence>
<sequence length="232" mass="25652">MSSCPHLDVTLGGVTVSCLIDTGSMVSTVTESFFLQHFEPWGQQRLQSCHWLQLRAANGLAIPYIGYLELDVELCGKLMPKCGVLVVKDPPGGLSSLVPGVLGMNVLCKCYQELFGQHGSALFDLYGGRGVSQHNTNTKADNTNANPHNTNTKPHNTTRLQKPTTQHEYKADNTNTNPYNTNKKTHNTTRLQKPTTQHEYKSRQRKYKNPQHNGSYPTTEMYGRGKGSGCGL</sequence>
<organism evidence="2 3">
    <name type="scientific">Alosa alosa</name>
    <name type="common">allis shad</name>
    <dbReference type="NCBI Taxonomy" id="278164"/>
    <lineage>
        <taxon>Eukaryota</taxon>
        <taxon>Metazoa</taxon>
        <taxon>Chordata</taxon>
        <taxon>Craniata</taxon>
        <taxon>Vertebrata</taxon>
        <taxon>Euteleostomi</taxon>
        <taxon>Actinopterygii</taxon>
        <taxon>Neopterygii</taxon>
        <taxon>Teleostei</taxon>
        <taxon>Clupei</taxon>
        <taxon>Clupeiformes</taxon>
        <taxon>Clupeoidei</taxon>
        <taxon>Clupeidae</taxon>
        <taxon>Alosa</taxon>
    </lineage>
</organism>
<reference evidence="2 3" key="1">
    <citation type="submission" date="2020-10" db="EMBL/GenBank/DDBJ databases">
        <title>Chromosome-scale genome assembly of the Allis shad, Alosa alosa.</title>
        <authorList>
            <person name="Margot Z."/>
            <person name="Christophe K."/>
            <person name="Cabau C."/>
            <person name="Louis A."/>
            <person name="Berthelot C."/>
            <person name="Parey E."/>
            <person name="Roest Crollius H."/>
            <person name="Montfort J."/>
            <person name="Robinson-Rechavi M."/>
            <person name="Bucao C."/>
            <person name="Bouchez O."/>
            <person name="Gislard M."/>
            <person name="Lluch J."/>
            <person name="Milhes M."/>
            <person name="Lampietro C."/>
            <person name="Lopez Roques C."/>
            <person name="Donnadieu C."/>
            <person name="Braasch I."/>
            <person name="Desvignes T."/>
            <person name="Postlethwait J."/>
            <person name="Bobe J."/>
            <person name="Guiguen Y."/>
        </authorList>
    </citation>
    <scope>NUCLEOTIDE SEQUENCE [LARGE SCALE GENOMIC DNA]</scope>
    <source>
        <strain evidence="2">M-15738</strain>
        <tissue evidence="2">Blood</tissue>
    </source>
</reference>
<dbReference type="EMBL" id="JADWDJ010000001">
    <property type="protein sequence ID" value="KAG5286801.1"/>
    <property type="molecule type" value="Genomic_DNA"/>
</dbReference>
<dbReference type="Proteomes" id="UP000823561">
    <property type="component" value="Chromosome 1"/>
</dbReference>
<protein>
    <recommendedName>
        <fullName evidence="4">Peptidase A2 domain-containing protein</fullName>
    </recommendedName>
</protein>
<gene>
    <name evidence="2" type="ORF">AALO_G00018940</name>
</gene>
<comment type="caution">
    <text evidence="2">The sequence shown here is derived from an EMBL/GenBank/DDBJ whole genome shotgun (WGS) entry which is preliminary data.</text>
</comment>
<evidence type="ECO:0000313" key="2">
    <source>
        <dbReference type="EMBL" id="KAG5286801.1"/>
    </source>
</evidence>
<accession>A0AAV6HLI7</accession>
<dbReference type="InterPro" id="IPR021109">
    <property type="entry name" value="Peptidase_aspartic_dom_sf"/>
</dbReference>
<keyword evidence="3" id="KW-1185">Reference proteome</keyword>
<evidence type="ECO:0000256" key="1">
    <source>
        <dbReference type="SAM" id="MobiDB-lite"/>
    </source>
</evidence>